<dbReference type="EMBL" id="VSSQ01001795">
    <property type="protein sequence ID" value="MPM11189.1"/>
    <property type="molecule type" value="Genomic_DNA"/>
</dbReference>
<proteinExistence type="predicted"/>
<dbReference type="PANTHER" id="PTHR38471">
    <property type="entry name" value="FOUR HELIX BUNDLE PROTEIN"/>
    <property type="match status" value="1"/>
</dbReference>
<dbReference type="NCBIfam" id="TIGR02436">
    <property type="entry name" value="four helix bundle protein"/>
    <property type="match status" value="1"/>
</dbReference>
<comment type="caution">
    <text evidence="1">The sequence shown here is derived from an EMBL/GenBank/DDBJ whole genome shotgun (WGS) entry which is preliminary data.</text>
</comment>
<dbReference type="SUPFAM" id="SSF158446">
    <property type="entry name" value="IVS-encoded protein-like"/>
    <property type="match status" value="1"/>
</dbReference>
<protein>
    <recommendedName>
        <fullName evidence="2">Four helix bundle protein</fullName>
    </recommendedName>
</protein>
<dbReference type="InterPro" id="IPR012657">
    <property type="entry name" value="23S_rRNA-intervening_sequence"/>
</dbReference>
<dbReference type="Gene3D" id="1.20.1440.60">
    <property type="entry name" value="23S rRNA-intervening sequence"/>
    <property type="match status" value="1"/>
</dbReference>
<reference evidence="1" key="1">
    <citation type="submission" date="2019-08" db="EMBL/GenBank/DDBJ databases">
        <authorList>
            <person name="Kucharzyk K."/>
            <person name="Murdoch R.W."/>
            <person name="Higgins S."/>
            <person name="Loffler F."/>
        </authorList>
    </citation>
    <scope>NUCLEOTIDE SEQUENCE</scope>
</reference>
<organism evidence="1">
    <name type="scientific">bioreactor metagenome</name>
    <dbReference type="NCBI Taxonomy" id="1076179"/>
    <lineage>
        <taxon>unclassified sequences</taxon>
        <taxon>metagenomes</taxon>
        <taxon>ecological metagenomes</taxon>
    </lineage>
</organism>
<evidence type="ECO:0000313" key="1">
    <source>
        <dbReference type="EMBL" id="MPM11189.1"/>
    </source>
</evidence>
<sequence length="122" mass="14105">MKESIIKTRLYQFAVKTVGVFRYLKKVQHEYVLSKQLLRSGTSIGANVREAQNAESKMDFVHKLGIAQKECDETMYWLELLHETDFLPDDMFQPVHAECKEILRMIRSAIITAKANRTSPNS</sequence>
<dbReference type="PIRSF" id="PIRSF035652">
    <property type="entry name" value="CHP02436"/>
    <property type="match status" value="1"/>
</dbReference>
<dbReference type="Pfam" id="PF05635">
    <property type="entry name" value="23S_rRNA_IVP"/>
    <property type="match status" value="1"/>
</dbReference>
<dbReference type="AlphaFoldDB" id="A0A644X563"/>
<name>A0A644X563_9ZZZZ</name>
<accession>A0A644X563</accession>
<gene>
    <name evidence="1" type="ORF">SDC9_57528</name>
</gene>
<evidence type="ECO:0008006" key="2">
    <source>
        <dbReference type="Google" id="ProtNLM"/>
    </source>
</evidence>
<dbReference type="InterPro" id="IPR036583">
    <property type="entry name" value="23S_rRNA_IVS_sf"/>
</dbReference>
<dbReference type="PANTHER" id="PTHR38471:SF2">
    <property type="entry name" value="FOUR HELIX BUNDLE PROTEIN"/>
    <property type="match status" value="1"/>
</dbReference>